<dbReference type="PROSITE" id="PS50005">
    <property type="entry name" value="TPR"/>
    <property type="match status" value="1"/>
</dbReference>
<reference evidence="2 3" key="1">
    <citation type="submission" date="2020-05" db="EMBL/GenBank/DDBJ databases">
        <authorList>
            <person name="Ruan W."/>
            <person name="Jeon C.O."/>
            <person name="Chun B.H."/>
        </authorList>
    </citation>
    <scope>NUCLEOTIDE SEQUENCE [LARGE SCALE GENOMIC DNA]</scope>
    <source>
        <strain evidence="2 3">TBZ9</strain>
    </source>
</reference>
<organism evidence="2 3">
    <name type="scientific">Vreelandella azerica</name>
    <dbReference type="NCBI Taxonomy" id="2732867"/>
    <lineage>
        <taxon>Bacteria</taxon>
        <taxon>Pseudomonadati</taxon>
        <taxon>Pseudomonadota</taxon>
        <taxon>Gammaproteobacteria</taxon>
        <taxon>Oceanospirillales</taxon>
        <taxon>Halomonadaceae</taxon>
        <taxon>Vreelandella</taxon>
    </lineage>
</organism>
<dbReference type="Pfam" id="PF14559">
    <property type="entry name" value="TPR_19"/>
    <property type="match status" value="1"/>
</dbReference>
<dbReference type="InterPro" id="IPR011990">
    <property type="entry name" value="TPR-like_helical_dom_sf"/>
</dbReference>
<dbReference type="Pfam" id="PF07721">
    <property type="entry name" value="TPR_4"/>
    <property type="match status" value="1"/>
</dbReference>
<reference evidence="2 3" key="2">
    <citation type="submission" date="2020-06" db="EMBL/GenBank/DDBJ databases">
        <title>Halomonas songnenensis sp. nov., a moderately halophilic bacterium isolated from saline and alkaline soils.</title>
        <authorList>
            <person name="Jiang J."/>
            <person name="Pan Y."/>
        </authorList>
    </citation>
    <scope>NUCLEOTIDE SEQUENCE [LARGE SCALE GENOMIC DNA]</scope>
    <source>
        <strain evidence="2 3">TBZ9</strain>
    </source>
</reference>
<gene>
    <name evidence="2" type="ORF">HLB35_14285</name>
</gene>
<evidence type="ECO:0000313" key="3">
    <source>
        <dbReference type="Proteomes" id="UP000588806"/>
    </source>
</evidence>
<feature type="repeat" description="TPR" evidence="1">
    <location>
        <begin position="509"/>
        <end position="542"/>
    </location>
</feature>
<dbReference type="PANTHER" id="PTHR12558">
    <property type="entry name" value="CELL DIVISION CYCLE 16,23,27"/>
    <property type="match status" value="1"/>
</dbReference>
<comment type="caution">
    <text evidence="2">The sequence shown here is derived from an EMBL/GenBank/DDBJ whole genome shotgun (WGS) entry which is preliminary data.</text>
</comment>
<dbReference type="AlphaFoldDB" id="A0A7Y3TZL5"/>
<accession>A0A7Y3TZL5</accession>
<dbReference type="Gene3D" id="1.25.40.10">
    <property type="entry name" value="Tetratricopeptide repeat domain"/>
    <property type="match status" value="3"/>
</dbReference>
<name>A0A7Y3TZL5_9GAMM</name>
<dbReference type="Proteomes" id="UP000588806">
    <property type="component" value="Unassembled WGS sequence"/>
</dbReference>
<dbReference type="SMART" id="SM00028">
    <property type="entry name" value="TPR"/>
    <property type="match status" value="3"/>
</dbReference>
<protein>
    <submittedName>
        <fullName evidence="2">Tetratricopeptide repeat protein</fullName>
    </submittedName>
</protein>
<keyword evidence="3" id="KW-1185">Reference proteome</keyword>
<proteinExistence type="predicted"/>
<dbReference type="EMBL" id="JABFHI010000007">
    <property type="protein sequence ID" value="NOG32635.1"/>
    <property type="molecule type" value="Genomic_DNA"/>
</dbReference>
<dbReference type="SUPFAM" id="SSF48452">
    <property type="entry name" value="TPR-like"/>
    <property type="match status" value="2"/>
</dbReference>
<keyword evidence="1" id="KW-0802">TPR repeat</keyword>
<dbReference type="InterPro" id="IPR019734">
    <property type="entry name" value="TPR_rpt"/>
</dbReference>
<evidence type="ECO:0000313" key="2">
    <source>
        <dbReference type="EMBL" id="NOG32635.1"/>
    </source>
</evidence>
<sequence>MHATLKCCSTHPISRHGHCSYNNADAGRLSAGRHPVQLVFFTVTDDDPLQNAPPITQGLDAEGLSLLLGAELAAQRGDYQRASQGYLDATQRYPVAALAERATFTARYSDAPELLLTATRRWQALAPDTTAPNRLLAAIALQQGQWVESLEQRLAITQAGEDTDLTALAEFAIAENGPLPDLLERLRAYVSTQDAASLQSDPLIATALLEIALGDTHAAEANLQAARAQGGNGRTLWLAVARLGLETQNYTKARQAARQGLADNPEDVRFILLLAQAEIRLGNIDAAQQQTDQLLENHQGGDELRLALSQLYLDEGYPEPAQQLLQPFIGQPQNPDRVYILLGEIALAEQEIDNALLYFRQVGEGDDFIPARARAAGMLIDNQRLLDARAFLRIERMAHDEYYNSLLTLEIQLLDEYGQSQEADQLLDRELARTPDDSTLLYQRAMRAWEAGDLEQMEADLKRLLANEPDNANALNALGYTLADKNLDGRLDEAQRLIERAYELAPNDPAVLDSMGWVYYRQGQPQRALDWLERAFAAMPDQEIAAHLAEVLHALGRSEEARELIDALMRQTSEHPAIDELLERLPSLAP</sequence>
<dbReference type="PANTHER" id="PTHR12558:SF13">
    <property type="entry name" value="CELL DIVISION CYCLE PROTEIN 27 HOMOLOG"/>
    <property type="match status" value="1"/>
</dbReference>
<evidence type="ECO:0000256" key="1">
    <source>
        <dbReference type="PROSITE-ProRule" id="PRU00339"/>
    </source>
</evidence>
<dbReference type="Pfam" id="PF13424">
    <property type="entry name" value="TPR_12"/>
    <property type="match status" value="1"/>
</dbReference>
<dbReference type="InterPro" id="IPR011717">
    <property type="entry name" value="TPR-4"/>
</dbReference>